<feature type="region of interest" description="Disordered" evidence="1">
    <location>
        <begin position="367"/>
        <end position="396"/>
    </location>
</feature>
<dbReference type="EMBL" id="CAJNOL010000008">
    <property type="protein sequence ID" value="CAF0735385.1"/>
    <property type="molecule type" value="Genomic_DNA"/>
</dbReference>
<dbReference type="AlphaFoldDB" id="A0A813NGN2"/>
<accession>A0A813NGN2</accession>
<organism evidence="2 3">
    <name type="scientific">Rotaria sordida</name>
    <dbReference type="NCBI Taxonomy" id="392033"/>
    <lineage>
        <taxon>Eukaryota</taxon>
        <taxon>Metazoa</taxon>
        <taxon>Spiralia</taxon>
        <taxon>Gnathifera</taxon>
        <taxon>Rotifera</taxon>
        <taxon>Eurotatoria</taxon>
        <taxon>Bdelloidea</taxon>
        <taxon>Philodinida</taxon>
        <taxon>Philodinidae</taxon>
        <taxon>Rotaria</taxon>
    </lineage>
</organism>
<feature type="compositionally biased region" description="Acidic residues" evidence="1">
    <location>
        <begin position="320"/>
        <end position="334"/>
    </location>
</feature>
<comment type="caution">
    <text evidence="2">The sequence shown here is derived from an EMBL/GenBank/DDBJ whole genome shotgun (WGS) entry which is preliminary data.</text>
</comment>
<feature type="compositionally biased region" description="Low complexity" evidence="1">
    <location>
        <begin position="370"/>
        <end position="393"/>
    </location>
</feature>
<keyword evidence="3" id="KW-1185">Reference proteome</keyword>
<feature type="compositionally biased region" description="Basic and acidic residues" evidence="1">
    <location>
        <begin position="335"/>
        <end position="347"/>
    </location>
</feature>
<sequence length="679" mass="78741">MANLSTGNQTHLCQFCSDEFSNRATLTAHILQCQIKKSTKKLNDKILSSSQLNQTQLDILDMVKLQPSNKKLTSNTFNHPISTNDVNLQIPLSNLYSHGYVLSSKQLTFDDKYCDFDNFETQNSIINDNDEHINSNILNNKSISYHIYKYSRHERNLFYSRIKRALFKKNFLTTTSSTTSSTTTATNKYRSKDFLSCIFNQTNFLINIPTKIYSRQRINSNTNNIYPLLFSPNFNTLVKLSINPLLKNYLFNIRIYFHLINSIASQEFQFIVHNYDNQHQFSFTSLSFINILRQTMYDYTMNLQKTFKRNYFQSFHSENHDDDDVDNEDDDDNNDNEHESTINHDNELSIPPLKIRRYDDSSYEIEKRSISSTTSSSSGMSITQINNGQQQQQYDDRRRLDTRTKKFPMKFSDNQINSNFNDSEKKDISDLTVGSPLQCDLSITDHQHSQDGTNNEAFLCSSSSHIGEQKSKKTTSPILNREQTNESLPKYQSVVLNDGARIRIVNCSNDSTKHSSSRNSTNSTTIKKFSIPIDKIDKIDENCTTKSTRINTRKISSTNTKIPDTLEIVPSYQAQSVILSQNEISNQWLAHSVFYRCHVCSHEEFFVVLSRECIRLHISSKHGNMEENFKQRISNFLNNQGRALKIFQHYLKWQQPWSEKEIDQIFQLSNINNRTNGAL</sequence>
<evidence type="ECO:0000313" key="2">
    <source>
        <dbReference type="EMBL" id="CAF0735385.1"/>
    </source>
</evidence>
<reference evidence="2" key="1">
    <citation type="submission" date="2021-02" db="EMBL/GenBank/DDBJ databases">
        <authorList>
            <person name="Nowell W R."/>
        </authorList>
    </citation>
    <scope>NUCLEOTIDE SEQUENCE</scope>
</reference>
<feature type="region of interest" description="Disordered" evidence="1">
    <location>
        <begin position="318"/>
        <end position="353"/>
    </location>
</feature>
<protein>
    <submittedName>
        <fullName evidence="2">Uncharacterized protein</fullName>
    </submittedName>
</protein>
<evidence type="ECO:0000256" key="1">
    <source>
        <dbReference type="SAM" id="MobiDB-lite"/>
    </source>
</evidence>
<dbReference type="Proteomes" id="UP000663870">
    <property type="component" value="Unassembled WGS sequence"/>
</dbReference>
<name>A0A813NGN2_9BILA</name>
<proteinExistence type="predicted"/>
<evidence type="ECO:0000313" key="3">
    <source>
        <dbReference type="Proteomes" id="UP000663870"/>
    </source>
</evidence>
<gene>
    <name evidence="2" type="ORF">JXQ802_LOCUS793</name>
</gene>